<keyword evidence="2" id="KW-1185">Reference proteome</keyword>
<dbReference type="EMBL" id="JASTZZ010000004">
    <property type="protein sequence ID" value="MDT7509830.1"/>
    <property type="molecule type" value="Genomic_DNA"/>
</dbReference>
<evidence type="ECO:0000313" key="2">
    <source>
        <dbReference type="Proteomes" id="UP001529481"/>
    </source>
</evidence>
<comment type="caution">
    <text evidence="1">The sequence shown here is derived from an EMBL/GenBank/DDBJ whole genome shotgun (WGS) entry which is preliminary data.</text>
</comment>
<name>A0ABU3KGD7_9BIFI</name>
<sequence>MGFVALCALFTIGDMIIAMNSVNDHAQSRLRYEQQAKAQLKQYRDMDTPIYLCFKRVLEAIDIQGPMVPGAVQVHFEHCKQMVHYVRFTAPGSGYDEYMVVWEESWARDKDSYGSRAVIHFIGRCESISPQGRPFPSHG</sequence>
<reference evidence="2" key="2">
    <citation type="submission" date="2023-07" db="EMBL/GenBank/DDBJ databases">
        <title>Bifidobacterium spp. in honeybee.</title>
        <authorList>
            <person name="Olofsson T."/>
        </authorList>
    </citation>
    <scope>NUCLEOTIDE SEQUENCE [LARGE SCALE GENOMIC DNA]</scope>
    <source>
        <strain evidence="2">H1HS16N</strain>
    </source>
</reference>
<gene>
    <name evidence="1" type="ORF">QRX41_06795</name>
</gene>
<protein>
    <submittedName>
        <fullName evidence="1">Uncharacterized protein</fullName>
    </submittedName>
</protein>
<proteinExistence type="predicted"/>
<reference evidence="1 2" key="1">
    <citation type="submission" date="2023-06" db="EMBL/GenBank/DDBJ databases">
        <authorList>
            <person name="Pascarelli S."/>
        </authorList>
    </citation>
    <scope>NUCLEOTIDE SEQUENCE [LARGE SCALE GENOMIC DNA]</scope>
    <source>
        <strain evidence="1 2">H1HS16N</strain>
    </source>
</reference>
<accession>A0ABU3KGD7</accession>
<dbReference type="Proteomes" id="UP001529481">
    <property type="component" value="Unassembled WGS sequence"/>
</dbReference>
<dbReference type="RefSeq" id="WP_313839527.1">
    <property type="nucleotide sequence ID" value="NZ_JASTZZ010000004.1"/>
</dbReference>
<organism evidence="1 2">
    <name type="scientific">Bifidobacterium kimbladii</name>
    <dbReference type="NCBI Taxonomy" id="1293826"/>
    <lineage>
        <taxon>Bacteria</taxon>
        <taxon>Bacillati</taxon>
        <taxon>Actinomycetota</taxon>
        <taxon>Actinomycetes</taxon>
        <taxon>Bifidobacteriales</taxon>
        <taxon>Bifidobacteriaceae</taxon>
        <taxon>Bifidobacterium</taxon>
    </lineage>
</organism>
<evidence type="ECO:0000313" key="1">
    <source>
        <dbReference type="EMBL" id="MDT7509830.1"/>
    </source>
</evidence>